<reference evidence="2 3" key="1">
    <citation type="submission" date="2023-10" db="EMBL/GenBank/DDBJ databases">
        <title>Draft genome sequence of Xylaria bambusicola isolate GMP-LS, the root and basal stem rot pathogen of sugarcane in Indonesia.</title>
        <authorList>
            <person name="Selvaraj P."/>
            <person name="Muralishankar V."/>
            <person name="Muruganantham S."/>
            <person name="Sp S."/>
            <person name="Haryani S."/>
            <person name="Lau K.J.X."/>
            <person name="Naqvi N.I."/>
        </authorList>
    </citation>
    <scope>NUCLEOTIDE SEQUENCE [LARGE SCALE GENOMIC DNA]</scope>
    <source>
        <strain evidence="2">GMP-LS</strain>
    </source>
</reference>
<feature type="transmembrane region" description="Helical" evidence="1">
    <location>
        <begin position="725"/>
        <end position="751"/>
    </location>
</feature>
<dbReference type="EMBL" id="JAWHQM010000002">
    <property type="protein sequence ID" value="KAK5624956.1"/>
    <property type="molecule type" value="Genomic_DNA"/>
</dbReference>
<evidence type="ECO:0000313" key="3">
    <source>
        <dbReference type="Proteomes" id="UP001305414"/>
    </source>
</evidence>
<evidence type="ECO:0000313" key="2">
    <source>
        <dbReference type="EMBL" id="KAK5624956.1"/>
    </source>
</evidence>
<comment type="caution">
    <text evidence="2">The sequence shown here is derived from an EMBL/GenBank/DDBJ whole genome shotgun (WGS) entry which is preliminary data.</text>
</comment>
<dbReference type="AlphaFoldDB" id="A0AAN7UEV9"/>
<evidence type="ECO:0000256" key="1">
    <source>
        <dbReference type="SAM" id="Phobius"/>
    </source>
</evidence>
<protein>
    <submittedName>
        <fullName evidence="2">Uncharacterized protein</fullName>
    </submittedName>
</protein>
<proteinExistence type="predicted"/>
<keyword evidence="1" id="KW-1133">Transmembrane helix</keyword>
<dbReference type="Proteomes" id="UP001305414">
    <property type="component" value="Unassembled WGS sequence"/>
</dbReference>
<accession>A0AAN7UEV9</accession>
<keyword evidence="1" id="KW-0812">Transmembrane</keyword>
<keyword evidence="1" id="KW-0472">Membrane</keyword>
<organism evidence="2 3">
    <name type="scientific">Xylaria bambusicola</name>
    <dbReference type="NCBI Taxonomy" id="326684"/>
    <lineage>
        <taxon>Eukaryota</taxon>
        <taxon>Fungi</taxon>
        <taxon>Dikarya</taxon>
        <taxon>Ascomycota</taxon>
        <taxon>Pezizomycotina</taxon>
        <taxon>Sordariomycetes</taxon>
        <taxon>Xylariomycetidae</taxon>
        <taxon>Xylariales</taxon>
        <taxon>Xylariaceae</taxon>
        <taxon>Xylaria</taxon>
    </lineage>
</organism>
<gene>
    <name evidence="2" type="ORF">RRF57_000672</name>
</gene>
<keyword evidence="3" id="KW-1185">Reference proteome</keyword>
<sequence>MDDGLYRYSKAAPLSPWAKRFPDINISYVSEYVNHSILAPEYPRINDPKYYDLDGPPADQQIPKNYKEVDNFLSCEAVQEVQLYNLRTWQAAVLRRHVRFSPDVGFMSGGHRPGDASTKGQLFSALPPPGLGSSFPHYLTSNEKKHFQIYERDRIKVDETKWFSFFRKERWFDWLHISPEFEDMPGRNWTVDDPDIWNHLSLSIELADRMLKALVQDRHDGAPNDALWPNRLLGPTGLDVSGNHSEPIEPIPKLPKRVVLISATYSVDYFGPPPSPDAMVLLSHPVELLLSQSRGEPSCQWDHSELNQYGAMKQGQDCSQLFLVTTHSSQDWKDRLEQLFDMLIWSFAHLDGGVEGQTNVAYVNDQNYPYSAIIVVHIGWFVTMLDTDLALEELCTLQVSLAITIIHELMHAVHRARHHNDNYVGTLTDKNRNCRGFGVPPEPFIDGEGFRENGFCMEHKFFGGCHFRHPHITGNDKYAIPLAIVANEWPWSWSKDEKVPDAKFAKDGYVGRLDHIPSLWISKVLSESFWQDPAFPSKSENFFHRNRIISLEYEIEGGIPRYREGVIVKDPNLLKYKYPEDGHLVRELEERNYQWENYRRSWFFQKKDLLNCMNYARELWERVDESSLASFQNHMPAARLLMEASIPISLRDITRAKVHTGWHHELLPSKEAAAAGNSEMVQILANLFDQKDELGTPRKYVDNHIQGTRTIFFSQFDFLKLIRDVVSFVTLNSALVSLGFLNAILAAAAALEKDRQVIQRNYHSGHHTRWASDWFFKFPEYDPNLSRHENGKWVTQHVTLVKNDAVR</sequence>
<name>A0AAN7UEV9_9PEZI</name>